<reference evidence="2" key="3">
    <citation type="submission" date="2025-09" db="UniProtKB">
        <authorList>
            <consortium name="Ensembl"/>
        </authorList>
    </citation>
    <scope>IDENTIFICATION</scope>
</reference>
<dbReference type="Gene3D" id="2.10.70.10">
    <property type="entry name" value="Complement Module, domain 1"/>
    <property type="match status" value="2"/>
</dbReference>
<organism evidence="2 3">
    <name type="scientific">Ciona savignyi</name>
    <name type="common">Pacific transparent sea squirt</name>
    <dbReference type="NCBI Taxonomy" id="51511"/>
    <lineage>
        <taxon>Eukaryota</taxon>
        <taxon>Metazoa</taxon>
        <taxon>Chordata</taxon>
        <taxon>Tunicata</taxon>
        <taxon>Ascidiacea</taxon>
        <taxon>Phlebobranchia</taxon>
        <taxon>Cionidae</taxon>
        <taxon>Ciona</taxon>
    </lineage>
</organism>
<name>H2Z8E9_CIOSA</name>
<proteinExistence type="predicted"/>
<keyword evidence="1" id="KW-0732">Signal</keyword>
<dbReference type="Ensembl" id="ENSCSAVT00000014021.1">
    <property type="protein sequence ID" value="ENSCSAVP00000013861.1"/>
    <property type="gene ID" value="ENSCSAVG00000008131.1"/>
</dbReference>
<reference evidence="3" key="1">
    <citation type="submission" date="2003-08" db="EMBL/GenBank/DDBJ databases">
        <authorList>
            <person name="Birren B."/>
            <person name="Nusbaum C."/>
            <person name="Abebe A."/>
            <person name="Abouelleil A."/>
            <person name="Adekoya E."/>
            <person name="Ait-zahra M."/>
            <person name="Allen N."/>
            <person name="Allen T."/>
            <person name="An P."/>
            <person name="Anderson M."/>
            <person name="Anderson S."/>
            <person name="Arachchi H."/>
            <person name="Armbruster J."/>
            <person name="Bachantsang P."/>
            <person name="Baldwin J."/>
            <person name="Barry A."/>
            <person name="Bayul T."/>
            <person name="Blitshsteyn B."/>
            <person name="Bloom T."/>
            <person name="Blye J."/>
            <person name="Boguslavskiy L."/>
            <person name="Borowsky M."/>
            <person name="Boukhgalter B."/>
            <person name="Brunache A."/>
            <person name="Butler J."/>
            <person name="Calixte N."/>
            <person name="Calvo S."/>
            <person name="Camarata J."/>
            <person name="Campo K."/>
            <person name="Chang J."/>
            <person name="Cheshatsang Y."/>
            <person name="Citroen M."/>
            <person name="Collymore A."/>
            <person name="Considine T."/>
            <person name="Cook A."/>
            <person name="Cooke P."/>
            <person name="Corum B."/>
            <person name="Cuomo C."/>
            <person name="David R."/>
            <person name="Dawoe T."/>
            <person name="Degray S."/>
            <person name="Dodge S."/>
            <person name="Dooley K."/>
            <person name="Dorje P."/>
            <person name="Dorjee K."/>
            <person name="Dorris L."/>
            <person name="Duffey N."/>
            <person name="Dupes A."/>
            <person name="Elkins T."/>
            <person name="Engels R."/>
            <person name="Erickson J."/>
            <person name="Farina A."/>
            <person name="Faro S."/>
            <person name="Ferreira P."/>
            <person name="Fischer H."/>
            <person name="Fitzgerald M."/>
            <person name="Foley K."/>
            <person name="Gage D."/>
            <person name="Galagan J."/>
            <person name="Gearin G."/>
            <person name="Gnerre S."/>
            <person name="Gnirke A."/>
            <person name="Goyette A."/>
            <person name="Graham J."/>
            <person name="Grandbois E."/>
            <person name="Gyaltsen K."/>
            <person name="Hafez N."/>
            <person name="Hagopian D."/>
            <person name="Hagos B."/>
            <person name="Hall J."/>
            <person name="Hatcher B."/>
            <person name="Heller A."/>
            <person name="Higgins H."/>
            <person name="Honan T."/>
            <person name="Horn A."/>
            <person name="Houde N."/>
            <person name="Hughes L."/>
            <person name="Hulme W."/>
            <person name="Husby E."/>
            <person name="Iliev I."/>
            <person name="Jaffe D."/>
            <person name="Jones C."/>
            <person name="Kamal M."/>
            <person name="Kamat A."/>
            <person name="Kamvysselis M."/>
            <person name="Karlsson E."/>
            <person name="Kells C."/>
            <person name="Kieu A."/>
            <person name="Kisner P."/>
            <person name="Kodira C."/>
            <person name="Kulbokas E."/>
            <person name="Labutti K."/>
            <person name="Lama D."/>
            <person name="Landers T."/>
            <person name="Leger J."/>
            <person name="Levine S."/>
            <person name="Lewis D."/>
            <person name="Lewis T."/>
            <person name="Lindblad-toh K."/>
            <person name="Liu X."/>
            <person name="Lokyitsang T."/>
            <person name="Lokyitsang Y."/>
            <person name="Lucien O."/>
            <person name="Lui A."/>
            <person name="Ma L.J."/>
            <person name="Mabbitt R."/>
            <person name="Macdonald J."/>
            <person name="Maclean C."/>
            <person name="Major J."/>
            <person name="Manning J."/>
            <person name="Marabella R."/>
            <person name="Maru K."/>
            <person name="Matthews C."/>
            <person name="Mauceli E."/>
            <person name="Mccarthy M."/>
            <person name="Mcdonough S."/>
            <person name="Mcghee T."/>
            <person name="Meldrim J."/>
            <person name="Meneus L."/>
            <person name="Mesirov J."/>
            <person name="Mihalev A."/>
            <person name="Mihova T."/>
            <person name="Mikkelsen T."/>
            <person name="Mlenga V."/>
            <person name="Moru K."/>
            <person name="Mozes J."/>
            <person name="Mulrain L."/>
            <person name="Munson G."/>
            <person name="Naylor J."/>
            <person name="Newes C."/>
            <person name="Nguyen C."/>
            <person name="Nguyen N."/>
            <person name="Nguyen T."/>
            <person name="Nicol R."/>
            <person name="Nielsen C."/>
            <person name="Nizzari M."/>
            <person name="Norbu C."/>
            <person name="Norbu N."/>
            <person name="O'donnell P."/>
            <person name="Okoawo O."/>
            <person name="O'leary S."/>
            <person name="Omotosho B."/>
            <person name="O'neill K."/>
            <person name="Osman S."/>
            <person name="Parker S."/>
            <person name="Perrin D."/>
            <person name="Phunkhang P."/>
            <person name="Piqani B."/>
            <person name="Purcell S."/>
            <person name="Rachupka T."/>
            <person name="Ramasamy U."/>
            <person name="Rameau R."/>
            <person name="Ray V."/>
            <person name="Raymond C."/>
            <person name="Retta R."/>
            <person name="Richardson S."/>
            <person name="Rise C."/>
            <person name="Rodriguez J."/>
            <person name="Rogers J."/>
            <person name="Rogov P."/>
            <person name="Rutman M."/>
            <person name="Schupbach R."/>
            <person name="Seaman C."/>
            <person name="Settipalli S."/>
            <person name="Sharpe T."/>
            <person name="Sheridan J."/>
            <person name="Sherpa N."/>
            <person name="Shi J."/>
            <person name="Smirnov S."/>
            <person name="Smith C."/>
            <person name="Sougnez C."/>
            <person name="Spencer B."/>
            <person name="Stalker J."/>
            <person name="Stange-thomann N."/>
            <person name="Stavropoulos S."/>
            <person name="Stetson K."/>
            <person name="Stone C."/>
            <person name="Stone S."/>
            <person name="Stubbs M."/>
            <person name="Talamas J."/>
            <person name="Tchuinga P."/>
            <person name="Tenzing P."/>
            <person name="Tesfaye S."/>
            <person name="Theodore J."/>
            <person name="Thoulutsang Y."/>
            <person name="Topham K."/>
            <person name="Towey S."/>
            <person name="Tsamla T."/>
            <person name="Tsomo N."/>
            <person name="Vallee D."/>
            <person name="Vassiliev H."/>
            <person name="Venkataraman V."/>
            <person name="Vinson J."/>
            <person name="Vo A."/>
            <person name="Wade C."/>
            <person name="Wang S."/>
            <person name="Wangchuk T."/>
            <person name="Wangdi T."/>
            <person name="Whittaker C."/>
            <person name="Wilkinson J."/>
            <person name="Wu Y."/>
            <person name="Wyman D."/>
            <person name="Yadav S."/>
            <person name="Yang S."/>
            <person name="Yang X."/>
            <person name="Yeager S."/>
            <person name="Yee E."/>
            <person name="Young G."/>
            <person name="Zainoun J."/>
            <person name="Zembeck L."/>
            <person name="Zimmer A."/>
            <person name="Zody M."/>
            <person name="Lander E."/>
        </authorList>
    </citation>
    <scope>NUCLEOTIDE SEQUENCE [LARGE SCALE GENOMIC DNA]</scope>
</reference>
<dbReference type="HOGENOM" id="CLU_1106796_0_0_1"/>
<keyword evidence="3" id="KW-1185">Reference proteome</keyword>
<evidence type="ECO:0000313" key="3">
    <source>
        <dbReference type="Proteomes" id="UP000007875"/>
    </source>
</evidence>
<dbReference type="GeneTree" id="ENSGT00390000011527"/>
<dbReference type="InParanoid" id="H2Z8E9"/>
<feature type="signal peptide" evidence="1">
    <location>
        <begin position="1"/>
        <end position="20"/>
    </location>
</feature>
<accession>H2Z8E9</accession>
<sequence>MGKAIFILLVLMCGIADLFASSNECYVKQNIYKEGEHFQHTSKSGCVYNCTCEISNGRPIGNCTHRCNVFTYPPGCYPTHNACGCATDYNCSDGEKCQDKETGLLHSVGDSWRNSTCTCTCLGQARGVYQCECRRPTVRPAKLLRGNTCVPNSQDTCYSCPVVTDTGVLRGNPLCSERRKCDQWPYIHSHNGRNLTMTCTCYGPNGLTQCVPARRQSRIKRSILFSIITVETSESRHVSAGEPMIMRVK</sequence>
<feature type="chain" id="PRO_5003579099" evidence="1">
    <location>
        <begin position="21"/>
        <end position="249"/>
    </location>
</feature>
<dbReference type="SUPFAM" id="SSF57603">
    <property type="entry name" value="FnI-like domain"/>
    <property type="match status" value="1"/>
</dbReference>
<evidence type="ECO:0000256" key="1">
    <source>
        <dbReference type="SAM" id="SignalP"/>
    </source>
</evidence>
<evidence type="ECO:0000313" key="2">
    <source>
        <dbReference type="Ensembl" id="ENSCSAVP00000013861.1"/>
    </source>
</evidence>
<reference evidence="2" key="2">
    <citation type="submission" date="2025-08" db="UniProtKB">
        <authorList>
            <consortium name="Ensembl"/>
        </authorList>
    </citation>
    <scope>IDENTIFICATION</scope>
</reference>
<dbReference type="OMA" id="IGNCTHR"/>
<protein>
    <submittedName>
        <fullName evidence="2">Uncharacterized protein</fullName>
    </submittedName>
</protein>
<dbReference type="AlphaFoldDB" id="H2Z8E9"/>
<dbReference type="Proteomes" id="UP000007875">
    <property type="component" value="Unassembled WGS sequence"/>
</dbReference>